<dbReference type="EMBL" id="VCQV01000001">
    <property type="protein sequence ID" value="TWP38915.1"/>
    <property type="molecule type" value="Genomic_DNA"/>
</dbReference>
<dbReference type="Gene3D" id="3.10.129.10">
    <property type="entry name" value="Hotdog Thioesterase"/>
    <property type="match status" value="1"/>
</dbReference>
<proteinExistence type="inferred from homology"/>
<dbReference type="PANTHER" id="PTHR43841:SF3">
    <property type="entry name" value="(3R)-HYDROXYACYL-ACP DEHYDRATASE SUBUNIT HADB"/>
    <property type="match status" value="1"/>
</dbReference>
<dbReference type="Pfam" id="PF01575">
    <property type="entry name" value="MaoC_dehydratas"/>
    <property type="match status" value="1"/>
</dbReference>
<sequence length="141" mass="14958">MGAPDFDQLSVGDQIPGATVHVERATMVRYAGASLDFNPIHYDDRFATSVGLPDVIAHGMWTMGSAIQIVVDWAGDAGRVVEYTVRFSAPVPVPYDSGTDVAVAGRVKSLDEERRRVVIDITASVGGAKVLSRALATVDLG</sequence>
<dbReference type="Proteomes" id="UP000320244">
    <property type="component" value="Unassembled WGS sequence"/>
</dbReference>
<dbReference type="SUPFAM" id="SSF54637">
    <property type="entry name" value="Thioesterase/thiol ester dehydrase-isomerase"/>
    <property type="match status" value="1"/>
</dbReference>
<gene>
    <name evidence="3" type="ORF">FGL98_00475</name>
</gene>
<comment type="similarity">
    <text evidence="1">Belongs to the enoyl-CoA hydratase/isomerase family.</text>
</comment>
<dbReference type="CDD" id="cd03453">
    <property type="entry name" value="SAV4209_like"/>
    <property type="match status" value="1"/>
</dbReference>
<dbReference type="InterPro" id="IPR002539">
    <property type="entry name" value="MaoC-like_dom"/>
</dbReference>
<evidence type="ECO:0000259" key="2">
    <source>
        <dbReference type="Pfam" id="PF01575"/>
    </source>
</evidence>
<dbReference type="GO" id="GO:0004312">
    <property type="term" value="F:fatty acid synthase activity"/>
    <property type="evidence" value="ECO:0007669"/>
    <property type="project" value="InterPro"/>
</dbReference>
<reference evidence="3 4" key="2">
    <citation type="submission" date="2019-08" db="EMBL/GenBank/DDBJ databases">
        <title>Jejuicoccus antrihumi gen. nov., sp. nov., a new member of the family Dermacoccaceae isolated from a cave.</title>
        <authorList>
            <person name="Schumann P."/>
            <person name="Kim I.S."/>
        </authorList>
    </citation>
    <scope>NUCLEOTIDE SEQUENCE [LARGE SCALE GENOMIC DNA]</scope>
    <source>
        <strain evidence="3 4">C5-26</strain>
    </source>
</reference>
<accession>A0A563E8Y9</accession>
<protein>
    <submittedName>
        <fullName evidence="3">Acyl dehydratase</fullName>
    </submittedName>
</protein>
<evidence type="ECO:0000313" key="3">
    <source>
        <dbReference type="EMBL" id="TWP38915.1"/>
    </source>
</evidence>
<reference evidence="3 4" key="1">
    <citation type="submission" date="2019-05" db="EMBL/GenBank/DDBJ databases">
        <authorList>
            <person name="Lee S.D."/>
        </authorList>
    </citation>
    <scope>NUCLEOTIDE SEQUENCE [LARGE SCALE GENOMIC DNA]</scope>
    <source>
        <strain evidence="3 4">C5-26</strain>
    </source>
</reference>
<dbReference type="RefSeq" id="WP_146314697.1">
    <property type="nucleotide sequence ID" value="NZ_VCQV01000001.1"/>
</dbReference>
<keyword evidence="4" id="KW-1185">Reference proteome</keyword>
<dbReference type="OrthoDB" id="9800237at2"/>
<dbReference type="PANTHER" id="PTHR43841">
    <property type="entry name" value="3-HYDROXYACYL-THIOESTER DEHYDRATASE HTDX-RELATED"/>
    <property type="match status" value="1"/>
</dbReference>
<dbReference type="AlphaFoldDB" id="A0A563E8Y9"/>
<dbReference type="InterPro" id="IPR029069">
    <property type="entry name" value="HotDog_dom_sf"/>
</dbReference>
<organism evidence="3 4">
    <name type="scientific">Leekyejoonella antrihumi</name>
    <dbReference type="NCBI Taxonomy" id="1660198"/>
    <lineage>
        <taxon>Bacteria</taxon>
        <taxon>Bacillati</taxon>
        <taxon>Actinomycetota</taxon>
        <taxon>Actinomycetes</taxon>
        <taxon>Micrococcales</taxon>
        <taxon>Dermacoccaceae</taxon>
        <taxon>Leekyejoonella</taxon>
    </lineage>
</organism>
<dbReference type="PRINTS" id="PR01483">
    <property type="entry name" value="FASYNTHASE"/>
</dbReference>
<evidence type="ECO:0000313" key="4">
    <source>
        <dbReference type="Proteomes" id="UP000320244"/>
    </source>
</evidence>
<dbReference type="GO" id="GO:0005835">
    <property type="term" value="C:fatty acid synthase complex"/>
    <property type="evidence" value="ECO:0007669"/>
    <property type="project" value="InterPro"/>
</dbReference>
<comment type="caution">
    <text evidence="3">The sequence shown here is derived from an EMBL/GenBank/DDBJ whole genome shotgun (WGS) entry which is preliminary data.</text>
</comment>
<evidence type="ECO:0000256" key="1">
    <source>
        <dbReference type="ARBA" id="ARBA00005254"/>
    </source>
</evidence>
<dbReference type="InterPro" id="IPR003965">
    <property type="entry name" value="Fatty_acid_synthase"/>
</dbReference>
<feature type="domain" description="MaoC-like" evidence="2">
    <location>
        <begin position="18"/>
        <end position="113"/>
    </location>
</feature>
<dbReference type="GO" id="GO:0006633">
    <property type="term" value="P:fatty acid biosynthetic process"/>
    <property type="evidence" value="ECO:0007669"/>
    <property type="project" value="InterPro"/>
</dbReference>
<name>A0A563E8Y9_9MICO</name>